<dbReference type="GO" id="GO:0005886">
    <property type="term" value="C:plasma membrane"/>
    <property type="evidence" value="ECO:0007669"/>
    <property type="project" value="UniProtKB-SubCell"/>
</dbReference>
<dbReference type="AlphaFoldDB" id="G5IBV2"/>
<protein>
    <recommendedName>
        <fullName evidence="8">ABC transmembrane type-1 domain-containing protein</fullName>
    </recommendedName>
</protein>
<keyword evidence="5 7" id="KW-1133">Transmembrane helix</keyword>
<feature type="domain" description="ABC transmembrane type-1" evidence="8">
    <location>
        <begin position="69"/>
        <end position="262"/>
    </location>
</feature>
<dbReference type="GO" id="GO:0055085">
    <property type="term" value="P:transmembrane transport"/>
    <property type="evidence" value="ECO:0007669"/>
    <property type="project" value="InterPro"/>
</dbReference>
<dbReference type="Pfam" id="PF00528">
    <property type="entry name" value="BPD_transp_1"/>
    <property type="match status" value="1"/>
</dbReference>
<feature type="transmembrane region" description="Helical" evidence="7">
    <location>
        <begin position="7"/>
        <end position="32"/>
    </location>
</feature>
<evidence type="ECO:0000313" key="9">
    <source>
        <dbReference type="EMBL" id="EHI61070.1"/>
    </source>
</evidence>
<evidence type="ECO:0000256" key="3">
    <source>
        <dbReference type="ARBA" id="ARBA00022475"/>
    </source>
</evidence>
<evidence type="ECO:0000256" key="6">
    <source>
        <dbReference type="ARBA" id="ARBA00023136"/>
    </source>
</evidence>
<evidence type="ECO:0000313" key="10">
    <source>
        <dbReference type="Proteomes" id="UP000005384"/>
    </source>
</evidence>
<evidence type="ECO:0000256" key="5">
    <source>
        <dbReference type="ARBA" id="ARBA00022989"/>
    </source>
</evidence>
<sequence length="277" mass="30619">MAKRKKFGVLFEFLMIAVGILMFYPVIMMMIVSLKDDVLLASEPLSLKTSFAFENYKTAIDGMGYWRALMNSTILTVSSALLTAFFGACGAYAITRVKRGRKLFIALNILFLVGLALPEQVAMVPLVLWMQKLGVGNTLFGLILAFIGANAAYGIFFFSGFVNTVPVTLEEAAFIDGAGRMKTFLTIVLPLLKPPMVTLLIVIALRVWNNFMYPLLLLQGKNSRTLPLTVFFFKGDLSIQWNILFAATTLVILPLLIVYFLLQKQIISGMLSGSVKG</sequence>
<dbReference type="PATRIC" id="fig|742737.3.peg.1140"/>
<accession>G5IBV2</accession>
<dbReference type="PROSITE" id="PS50928">
    <property type="entry name" value="ABC_TM1"/>
    <property type="match status" value="1"/>
</dbReference>
<dbReference type="PANTHER" id="PTHR43744">
    <property type="entry name" value="ABC TRANSPORTER PERMEASE PROTEIN MG189-RELATED-RELATED"/>
    <property type="match status" value="1"/>
</dbReference>
<keyword evidence="4 7" id="KW-0812">Transmembrane</keyword>
<evidence type="ECO:0000256" key="4">
    <source>
        <dbReference type="ARBA" id="ARBA00022692"/>
    </source>
</evidence>
<dbReference type="EMBL" id="ADLN01000009">
    <property type="protein sequence ID" value="EHI61070.1"/>
    <property type="molecule type" value="Genomic_DNA"/>
</dbReference>
<keyword evidence="2 7" id="KW-0813">Transport</keyword>
<comment type="caution">
    <text evidence="9">The sequence shown here is derived from an EMBL/GenBank/DDBJ whole genome shotgun (WGS) entry which is preliminary data.</text>
</comment>
<dbReference type="InterPro" id="IPR035906">
    <property type="entry name" value="MetI-like_sf"/>
</dbReference>
<comment type="similarity">
    <text evidence="7">Belongs to the binding-protein-dependent transport system permease family.</text>
</comment>
<keyword evidence="10" id="KW-1185">Reference proteome</keyword>
<feature type="transmembrane region" description="Helical" evidence="7">
    <location>
        <begin position="73"/>
        <end position="94"/>
    </location>
</feature>
<dbReference type="HOGENOM" id="CLU_016047_1_2_9"/>
<gene>
    <name evidence="9" type="ORF">HMPREF9473_01135</name>
</gene>
<keyword evidence="6 7" id="KW-0472">Membrane</keyword>
<evidence type="ECO:0000256" key="1">
    <source>
        <dbReference type="ARBA" id="ARBA00004651"/>
    </source>
</evidence>
<feature type="transmembrane region" description="Helical" evidence="7">
    <location>
        <begin position="239"/>
        <end position="262"/>
    </location>
</feature>
<organism evidence="9 10">
    <name type="scientific">Hungatella hathewayi WAL-18680</name>
    <dbReference type="NCBI Taxonomy" id="742737"/>
    <lineage>
        <taxon>Bacteria</taxon>
        <taxon>Bacillati</taxon>
        <taxon>Bacillota</taxon>
        <taxon>Clostridia</taxon>
        <taxon>Lachnospirales</taxon>
        <taxon>Lachnospiraceae</taxon>
        <taxon>Hungatella</taxon>
    </lineage>
</organism>
<dbReference type="InterPro" id="IPR000515">
    <property type="entry name" value="MetI-like"/>
</dbReference>
<evidence type="ECO:0000256" key="2">
    <source>
        <dbReference type="ARBA" id="ARBA00022448"/>
    </source>
</evidence>
<evidence type="ECO:0000259" key="8">
    <source>
        <dbReference type="PROSITE" id="PS50928"/>
    </source>
</evidence>
<feature type="transmembrane region" description="Helical" evidence="7">
    <location>
        <begin position="140"/>
        <end position="162"/>
    </location>
</feature>
<dbReference type="SUPFAM" id="SSF161098">
    <property type="entry name" value="MetI-like"/>
    <property type="match status" value="1"/>
</dbReference>
<comment type="subcellular location">
    <subcellularLocation>
        <location evidence="1 7">Cell membrane</location>
        <topology evidence="1 7">Multi-pass membrane protein</topology>
    </subcellularLocation>
</comment>
<evidence type="ECO:0000256" key="7">
    <source>
        <dbReference type="RuleBase" id="RU363032"/>
    </source>
</evidence>
<dbReference type="PANTHER" id="PTHR43744:SF12">
    <property type="entry name" value="ABC TRANSPORTER PERMEASE PROTEIN MG189-RELATED"/>
    <property type="match status" value="1"/>
</dbReference>
<name>G5IBV2_9FIRM</name>
<proteinExistence type="inferred from homology"/>
<dbReference type="CDD" id="cd06261">
    <property type="entry name" value="TM_PBP2"/>
    <property type="match status" value="1"/>
</dbReference>
<dbReference type="RefSeq" id="WP_006779121.1">
    <property type="nucleotide sequence ID" value="NZ_CP040506.1"/>
</dbReference>
<feature type="transmembrane region" description="Helical" evidence="7">
    <location>
        <begin position="183"/>
        <end position="208"/>
    </location>
</feature>
<feature type="transmembrane region" description="Helical" evidence="7">
    <location>
        <begin position="106"/>
        <end position="128"/>
    </location>
</feature>
<reference evidence="9 10" key="1">
    <citation type="submission" date="2011-08" db="EMBL/GenBank/DDBJ databases">
        <title>The Genome Sequence of Clostridium hathewayi WAL-18680.</title>
        <authorList>
            <consortium name="The Broad Institute Genome Sequencing Platform"/>
            <person name="Earl A."/>
            <person name="Ward D."/>
            <person name="Feldgarden M."/>
            <person name="Gevers D."/>
            <person name="Finegold S.M."/>
            <person name="Summanen P.H."/>
            <person name="Molitoris D.R."/>
            <person name="Song M."/>
            <person name="Daigneault M."/>
            <person name="Allen-Vercoe E."/>
            <person name="Young S.K."/>
            <person name="Zeng Q."/>
            <person name="Gargeya S."/>
            <person name="Fitzgerald M."/>
            <person name="Haas B."/>
            <person name="Abouelleil A."/>
            <person name="Alvarado L."/>
            <person name="Arachchi H.M."/>
            <person name="Berlin A."/>
            <person name="Brown A."/>
            <person name="Chapman S.B."/>
            <person name="Chen Z."/>
            <person name="Dunbar C."/>
            <person name="Freedman E."/>
            <person name="Gearin G."/>
            <person name="Gellesch M."/>
            <person name="Goldberg J."/>
            <person name="Griggs A."/>
            <person name="Gujja S."/>
            <person name="Heiman D."/>
            <person name="Howarth C."/>
            <person name="Larson L."/>
            <person name="Lui A."/>
            <person name="MacDonald P.J.P."/>
            <person name="Montmayeur A."/>
            <person name="Murphy C."/>
            <person name="Neiman D."/>
            <person name="Pearson M."/>
            <person name="Priest M."/>
            <person name="Roberts A."/>
            <person name="Saif S."/>
            <person name="Shea T."/>
            <person name="Shenoy N."/>
            <person name="Sisk P."/>
            <person name="Stolte C."/>
            <person name="Sykes S."/>
            <person name="Wortman J."/>
            <person name="Nusbaum C."/>
            <person name="Birren B."/>
        </authorList>
    </citation>
    <scope>NUCLEOTIDE SEQUENCE [LARGE SCALE GENOMIC DNA]</scope>
    <source>
        <strain evidence="9 10">WAL-18680</strain>
    </source>
</reference>
<dbReference type="Proteomes" id="UP000005384">
    <property type="component" value="Unassembled WGS sequence"/>
</dbReference>
<keyword evidence="3" id="KW-1003">Cell membrane</keyword>
<dbReference type="Gene3D" id="1.10.3720.10">
    <property type="entry name" value="MetI-like"/>
    <property type="match status" value="1"/>
</dbReference>